<dbReference type="GO" id="GO:0030247">
    <property type="term" value="F:polysaccharide binding"/>
    <property type="evidence" value="ECO:0007669"/>
    <property type="project" value="InterPro"/>
</dbReference>
<sequence>MHMQKQFLLIAMILSTATLTTAQAVSGCQDHCGDLTIPFPFGTKEGCYLNKDFLITCNASTSEAFLGDTQIQVLNISVEGQLRISTTPAYDCYDQSGNTLYSESTLELGRFPISYTKNKLTAIGCDTNAYIQGLRAKGMYATGCISYCEQMVDIVNGSCNGIGCCQSSIPKEVLQVYLDIGSFYNHTYVLDFNPCSYAFVVEESAYNFSTLDLGDLRDVVKFPVLLDWAIGNETCDDALTKPEDYACKANNTVCVDSDNGPGYRCNCSQGFSGNPYLPNGCKDINECEIPSLNQCTHSCQNKMGNYTCYCPKGYYGDGRKDGSGCTRKQTISTQTGAIIGVSISLVLLFLAISTILGMQRKSVIKSRKEHFKQNGGLLLQQTLFKSKNSTDAAKIFAEAELKKATNNFNKDMVIGQGGYGVVFKGILSENKREVAIKKSKAIDRTQIEQFVNEVIVVSQIHHPNIVKLLGCCLETPVPLLVYDFITNGTLFHHLHDSAFVHSLPWEVRLRIAEETAKALAYMHSMQIVHRDVKSANILLDNDFTAKVSDFGVSRLVPFNQEQIITTLVQGTLGYMDPEYFQTGILTEKSDVYSFGVVLVELLTGKKAIFSECEQKSLALYFISSLRDKSLFNILEYRVKEEGNAQQLERVAKLAQSCLKLQGEKRPTMKEVAEELEISRQQGKQSQTKLQFNFQDQEYLTL</sequence>
<keyword evidence="2" id="KW-0723">Serine/threonine-protein kinase</keyword>
<dbReference type="InterPro" id="IPR008271">
    <property type="entry name" value="Ser/Thr_kinase_AS"/>
</dbReference>
<comment type="catalytic activity">
    <reaction evidence="16">
        <text>L-seryl-[protein] + ATP = O-phospho-L-seryl-[protein] + ADP + H(+)</text>
        <dbReference type="Rhea" id="RHEA:17989"/>
        <dbReference type="Rhea" id="RHEA-COMP:9863"/>
        <dbReference type="Rhea" id="RHEA-COMP:11604"/>
        <dbReference type="ChEBI" id="CHEBI:15378"/>
        <dbReference type="ChEBI" id="CHEBI:29999"/>
        <dbReference type="ChEBI" id="CHEBI:30616"/>
        <dbReference type="ChEBI" id="CHEBI:83421"/>
        <dbReference type="ChEBI" id="CHEBI:456216"/>
    </reaction>
</comment>
<dbReference type="FunFam" id="2.10.25.10:FF:000038">
    <property type="entry name" value="Fibrillin 2"/>
    <property type="match status" value="1"/>
</dbReference>
<dbReference type="Pfam" id="PF13947">
    <property type="entry name" value="GUB_WAK_bind"/>
    <property type="match status" value="1"/>
</dbReference>
<feature type="transmembrane region" description="Helical" evidence="21">
    <location>
        <begin position="337"/>
        <end position="358"/>
    </location>
</feature>
<evidence type="ECO:0000256" key="19">
    <source>
        <dbReference type="PROSITE-ProRule" id="PRU00076"/>
    </source>
</evidence>
<feature type="signal peptide" evidence="22">
    <location>
        <begin position="1"/>
        <end position="22"/>
    </location>
</feature>
<dbReference type="PROSITE" id="PS50011">
    <property type="entry name" value="PROTEIN_KINASE_DOM"/>
    <property type="match status" value="1"/>
</dbReference>
<evidence type="ECO:0000256" key="15">
    <source>
        <dbReference type="ARBA" id="ARBA00023180"/>
    </source>
</evidence>
<dbReference type="SMART" id="SM00179">
    <property type="entry name" value="EGF_CA"/>
    <property type="match status" value="1"/>
</dbReference>
<evidence type="ECO:0000259" key="23">
    <source>
        <dbReference type="PROSITE" id="PS50011"/>
    </source>
</evidence>
<dbReference type="SUPFAM" id="SSF57196">
    <property type="entry name" value="EGF/Laminin"/>
    <property type="match status" value="1"/>
</dbReference>
<dbReference type="InterPro" id="IPR017441">
    <property type="entry name" value="Protein_kinase_ATP_BS"/>
</dbReference>
<dbReference type="AlphaFoldDB" id="A0A067KKU2"/>
<dbReference type="InterPro" id="IPR045274">
    <property type="entry name" value="WAK-like"/>
</dbReference>
<evidence type="ECO:0000313" key="25">
    <source>
        <dbReference type="EMBL" id="KDP32895.1"/>
    </source>
</evidence>
<evidence type="ECO:0000256" key="2">
    <source>
        <dbReference type="ARBA" id="ARBA00022527"/>
    </source>
</evidence>
<keyword evidence="11 20" id="KW-0067">ATP-binding</keyword>
<evidence type="ECO:0000313" key="26">
    <source>
        <dbReference type="Proteomes" id="UP000027138"/>
    </source>
</evidence>
<organism evidence="25 26">
    <name type="scientific">Jatropha curcas</name>
    <name type="common">Barbados nut</name>
    <dbReference type="NCBI Taxonomy" id="180498"/>
    <lineage>
        <taxon>Eukaryota</taxon>
        <taxon>Viridiplantae</taxon>
        <taxon>Streptophyta</taxon>
        <taxon>Embryophyta</taxon>
        <taxon>Tracheophyta</taxon>
        <taxon>Spermatophyta</taxon>
        <taxon>Magnoliopsida</taxon>
        <taxon>eudicotyledons</taxon>
        <taxon>Gunneridae</taxon>
        <taxon>Pentapetalae</taxon>
        <taxon>rosids</taxon>
        <taxon>fabids</taxon>
        <taxon>Malpighiales</taxon>
        <taxon>Euphorbiaceae</taxon>
        <taxon>Crotonoideae</taxon>
        <taxon>Jatropheae</taxon>
        <taxon>Jatropha</taxon>
    </lineage>
</organism>
<dbReference type="InterPro" id="IPR018097">
    <property type="entry name" value="EGF_Ca-bd_CS"/>
</dbReference>
<dbReference type="FunFam" id="3.30.200.20:FF:000043">
    <property type="entry name" value="Wall-associated receptor kinase 2"/>
    <property type="match status" value="1"/>
</dbReference>
<keyword evidence="15" id="KW-0325">Glycoprotein</keyword>
<dbReference type="GO" id="GO:0005509">
    <property type="term" value="F:calcium ion binding"/>
    <property type="evidence" value="ECO:0007669"/>
    <property type="project" value="InterPro"/>
</dbReference>
<dbReference type="KEGG" id="jcu:105639055"/>
<keyword evidence="4" id="KW-0597">Phosphoprotein</keyword>
<dbReference type="InterPro" id="IPR001881">
    <property type="entry name" value="EGF-like_Ca-bd_dom"/>
</dbReference>
<dbReference type="PROSITE" id="PS00108">
    <property type="entry name" value="PROTEIN_KINASE_ST"/>
    <property type="match status" value="1"/>
</dbReference>
<dbReference type="InterPro" id="IPR049883">
    <property type="entry name" value="NOTCH1_EGF-like"/>
</dbReference>
<dbReference type="EMBL" id="KK914570">
    <property type="protein sequence ID" value="KDP32895.1"/>
    <property type="molecule type" value="Genomic_DNA"/>
</dbReference>
<gene>
    <name evidence="25" type="ORF">JCGZ_12187</name>
</gene>
<evidence type="ECO:0000256" key="3">
    <source>
        <dbReference type="ARBA" id="ARBA00022536"/>
    </source>
</evidence>
<name>A0A067KKU2_JATCU</name>
<dbReference type="InterPro" id="IPR025287">
    <property type="entry name" value="WAK_GUB"/>
</dbReference>
<dbReference type="STRING" id="180498.A0A067KKU2"/>
<keyword evidence="13 21" id="KW-0472">Membrane</keyword>
<protein>
    <recommendedName>
        <fullName evidence="27">Protein kinase domain-containing protein</fullName>
    </recommendedName>
</protein>
<proteinExistence type="predicted"/>
<evidence type="ECO:0000256" key="16">
    <source>
        <dbReference type="ARBA" id="ARBA00047558"/>
    </source>
</evidence>
<evidence type="ECO:0008006" key="27">
    <source>
        <dbReference type="Google" id="ProtNLM"/>
    </source>
</evidence>
<dbReference type="FunFam" id="2.10.25.10:FF:000628">
    <property type="entry name" value="Wall-associated receptor kinase 2"/>
    <property type="match status" value="1"/>
</dbReference>
<evidence type="ECO:0000256" key="14">
    <source>
        <dbReference type="ARBA" id="ARBA00023157"/>
    </source>
</evidence>
<keyword evidence="14" id="KW-1015">Disulfide bond</keyword>
<evidence type="ECO:0000256" key="22">
    <source>
        <dbReference type="SAM" id="SignalP"/>
    </source>
</evidence>
<keyword evidence="6 21" id="KW-0812">Transmembrane</keyword>
<dbReference type="Gene3D" id="3.30.200.20">
    <property type="entry name" value="Phosphorylase Kinase, domain 1"/>
    <property type="match status" value="1"/>
</dbReference>
<evidence type="ECO:0000256" key="4">
    <source>
        <dbReference type="ARBA" id="ARBA00022553"/>
    </source>
</evidence>
<keyword evidence="3 19" id="KW-0245">EGF-like domain</keyword>
<evidence type="ECO:0000256" key="13">
    <source>
        <dbReference type="ARBA" id="ARBA00023136"/>
    </source>
</evidence>
<dbReference type="GO" id="GO:0005886">
    <property type="term" value="C:plasma membrane"/>
    <property type="evidence" value="ECO:0007669"/>
    <property type="project" value="TreeGrafter"/>
</dbReference>
<dbReference type="GO" id="GO:0004674">
    <property type="term" value="F:protein serine/threonine kinase activity"/>
    <property type="evidence" value="ECO:0007669"/>
    <property type="project" value="UniProtKB-KW"/>
</dbReference>
<dbReference type="InterPro" id="IPR000719">
    <property type="entry name" value="Prot_kinase_dom"/>
</dbReference>
<evidence type="ECO:0000256" key="21">
    <source>
        <dbReference type="SAM" id="Phobius"/>
    </source>
</evidence>
<evidence type="ECO:0000256" key="6">
    <source>
        <dbReference type="ARBA" id="ARBA00022692"/>
    </source>
</evidence>
<keyword evidence="9 20" id="KW-0547">Nucleotide-binding</keyword>
<dbReference type="PANTHER" id="PTHR27005:SF511">
    <property type="entry name" value="WALL-ASSOCIATED RECEPTOR KINASE 1-RELATED"/>
    <property type="match status" value="1"/>
</dbReference>
<comment type="function">
    <text evidence="18">Serine/threonine-protein kinase that may function as a signaling receptor of extracellular matrix component. Binding to pectin may have significance in the control of cell expansion, morphogenesis and development.</text>
</comment>
<dbReference type="CDD" id="cd00054">
    <property type="entry name" value="EGF_CA"/>
    <property type="match status" value="1"/>
</dbReference>
<feature type="domain" description="Protein kinase" evidence="23">
    <location>
        <begin position="408"/>
        <end position="677"/>
    </location>
</feature>
<dbReference type="Gene3D" id="2.10.25.10">
    <property type="entry name" value="Laminin"/>
    <property type="match status" value="1"/>
</dbReference>
<keyword evidence="26" id="KW-1185">Reference proteome</keyword>
<feature type="binding site" evidence="20">
    <location>
        <position position="438"/>
    </location>
    <ligand>
        <name>ATP</name>
        <dbReference type="ChEBI" id="CHEBI:30616"/>
    </ligand>
</feature>
<dbReference type="PROSITE" id="PS01187">
    <property type="entry name" value="EGF_CA"/>
    <property type="match status" value="1"/>
</dbReference>
<comment type="caution">
    <text evidence="19">Lacks conserved residue(s) required for the propagation of feature annotation.</text>
</comment>
<evidence type="ECO:0000256" key="7">
    <source>
        <dbReference type="ARBA" id="ARBA00022729"/>
    </source>
</evidence>
<keyword evidence="8" id="KW-0677">Repeat</keyword>
<evidence type="ECO:0000256" key="9">
    <source>
        <dbReference type="ARBA" id="ARBA00022741"/>
    </source>
</evidence>
<dbReference type="SUPFAM" id="SSF56112">
    <property type="entry name" value="Protein kinase-like (PK-like)"/>
    <property type="match status" value="1"/>
</dbReference>
<dbReference type="PROSITE" id="PS00107">
    <property type="entry name" value="PROTEIN_KINASE_ATP"/>
    <property type="match status" value="1"/>
</dbReference>
<dbReference type="Proteomes" id="UP000027138">
    <property type="component" value="Unassembled WGS sequence"/>
</dbReference>
<dbReference type="OrthoDB" id="4062651at2759"/>
<dbReference type="PROSITE" id="PS00010">
    <property type="entry name" value="ASX_HYDROXYL"/>
    <property type="match status" value="1"/>
</dbReference>
<dbReference type="Pfam" id="PF07645">
    <property type="entry name" value="EGF_CA"/>
    <property type="match status" value="1"/>
</dbReference>
<evidence type="ECO:0000256" key="12">
    <source>
        <dbReference type="ARBA" id="ARBA00022989"/>
    </source>
</evidence>
<dbReference type="InterPro" id="IPR011009">
    <property type="entry name" value="Kinase-like_dom_sf"/>
</dbReference>
<dbReference type="InterPro" id="IPR000152">
    <property type="entry name" value="EGF-type_Asp/Asn_hydroxyl_site"/>
</dbReference>
<dbReference type="Gene3D" id="1.10.510.10">
    <property type="entry name" value="Transferase(Phosphotransferase) domain 1"/>
    <property type="match status" value="1"/>
</dbReference>
<dbReference type="PROSITE" id="PS50026">
    <property type="entry name" value="EGF_3"/>
    <property type="match status" value="1"/>
</dbReference>
<feature type="domain" description="EGF-like" evidence="24">
    <location>
        <begin position="283"/>
        <end position="317"/>
    </location>
</feature>
<evidence type="ECO:0000256" key="1">
    <source>
        <dbReference type="ARBA" id="ARBA00004479"/>
    </source>
</evidence>
<dbReference type="InterPro" id="IPR001245">
    <property type="entry name" value="Ser-Thr/Tyr_kinase_cat_dom"/>
</dbReference>
<feature type="chain" id="PRO_5001639649" description="Protein kinase domain-containing protein" evidence="22">
    <location>
        <begin position="23"/>
        <end position="701"/>
    </location>
</feature>
<dbReference type="CDD" id="cd14066">
    <property type="entry name" value="STKc_IRAK"/>
    <property type="match status" value="1"/>
</dbReference>
<keyword evidence="7 22" id="KW-0732">Signal</keyword>
<dbReference type="GO" id="GO:0007166">
    <property type="term" value="P:cell surface receptor signaling pathway"/>
    <property type="evidence" value="ECO:0007669"/>
    <property type="project" value="InterPro"/>
</dbReference>
<reference evidence="25 26" key="1">
    <citation type="journal article" date="2014" name="PLoS ONE">
        <title>Global Analysis of Gene Expression Profiles in Physic Nut (Jatropha curcas L.) Seedlings Exposed to Salt Stress.</title>
        <authorList>
            <person name="Zhang L."/>
            <person name="Zhang C."/>
            <person name="Wu P."/>
            <person name="Chen Y."/>
            <person name="Li M."/>
            <person name="Jiang H."/>
            <person name="Wu G."/>
        </authorList>
    </citation>
    <scope>NUCLEOTIDE SEQUENCE [LARGE SCALE GENOMIC DNA]</scope>
    <source>
        <strain evidence="26">cv. GZQX0401</strain>
        <tissue evidence="25">Young leaves</tissue>
    </source>
</reference>
<keyword evidence="10" id="KW-0418">Kinase</keyword>
<dbReference type="GO" id="GO:0005524">
    <property type="term" value="F:ATP binding"/>
    <property type="evidence" value="ECO:0007669"/>
    <property type="project" value="UniProtKB-UniRule"/>
</dbReference>
<dbReference type="SMART" id="SM00181">
    <property type="entry name" value="EGF"/>
    <property type="match status" value="2"/>
</dbReference>
<evidence type="ECO:0000256" key="20">
    <source>
        <dbReference type="PROSITE-ProRule" id="PRU10141"/>
    </source>
</evidence>
<evidence type="ECO:0000256" key="11">
    <source>
        <dbReference type="ARBA" id="ARBA00022840"/>
    </source>
</evidence>
<evidence type="ECO:0000256" key="18">
    <source>
        <dbReference type="ARBA" id="ARBA00058961"/>
    </source>
</evidence>
<evidence type="ECO:0000256" key="8">
    <source>
        <dbReference type="ARBA" id="ARBA00022737"/>
    </source>
</evidence>
<keyword evidence="12 21" id="KW-1133">Transmembrane helix</keyword>
<evidence type="ECO:0000256" key="5">
    <source>
        <dbReference type="ARBA" id="ARBA00022679"/>
    </source>
</evidence>
<dbReference type="SMART" id="SM00220">
    <property type="entry name" value="S_TKc"/>
    <property type="match status" value="1"/>
</dbReference>
<evidence type="ECO:0000259" key="24">
    <source>
        <dbReference type="PROSITE" id="PS50026"/>
    </source>
</evidence>
<evidence type="ECO:0000256" key="10">
    <source>
        <dbReference type="ARBA" id="ARBA00022777"/>
    </source>
</evidence>
<accession>A0A067KKU2</accession>
<dbReference type="PANTHER" id="PTHR27005">
    <property type="entry name" value="WALL-ASSOCIATED RECEPTOR KINASE-LIKE 21"/>
    <property type="match status" value="1"/>
</dbReference>
<comment type="subcellular location">
    <subcellularLocation>
        <location evidence="1">Membrane</location>
        <topology evidence="1">Single-pass type I membrane protein</topology>
    </subcellularLocation>
</comment>
<evidence type="ECO:0000256" key="17">
    <source>
        <dbReference type="ARBA" id="ARBA00047951"/>
    </source>
</evidence>
<dbReference type="Pfam" id="PF07714">
    <property type="entry name" value="PK_Tyr_Ser-Thr"/>
    <property type="match status" value="1"/>
</dbReference>
<comment type="catalytic activity">
    <reaction evidence="17">
        <text>L-threonyl-[protein] + ATP = O-phospho-L-threonyl-[protein] + ADP + H(+)</text>
        <dbReference type="Rhea" id="RHEA:46608"/>
        <dbReference type="Rhea" id="RHEA-COMP:11060"/>
        <dbReference type="Rhea" id="RHEA-COMP:11605"/>
        <dbReference type="ChEBI" id="CHEBI:15378"/>
        <dbReference type="ChEBI" id="CHEBI:30013"/>
        <dbReference type="ChEBI" id="CHEBI:30616"/>
        <dbReference type="ChEBI" id="CHEBI:61977"/>
        <dbReference type="ChEBI" id="CHEBI:456216"/>
    </reaction>
</comment>
<dbReference type="PROSITE" id="PS51257">
    <property type="entry name" value="PROKAR_LIPOPROTEIN"/>
    <property type="match status" value="1"/>
</dbReference>
<keyword evidence="5" id="KW-0808">Transferase</keyword>
<dbReference type="FunFam" id="1.10.510.10:FF:000084">
    <property type="entry name" value="Wall-associated receptor kinase 2"/>
    <property type="match status" value="1"/>
</dbReference>
<dbReference type="InterPro" id="IPR000742">
    <property type="entry name" value="EGF"/>
</dbReference>